<organism evidence="2 3">
    <name type="scientific">Toxocara canis</name>
    <name type="common">Canine roundworm</name>
    <dbReference type="NCBI Taxonomy" id="6265"/>
    <lineage>
        <taxon>Eukaryota</taxon>
        <taxon>Metazoa</taxon>
        <taxon>Ecdysozoa</taxon>
        <taxon>Nematoda</taxon>
        <taxon>Chromadorea</taxon>
        <taxon>Rhabditida</taxon>
        <taxon>Spirurina</taxon>
        <taxon>Ascaridomorpha</taxon>
        <taxon>Ascaridoidea</taxon>
        <taxon>Toxocaridae</taxon>
        <taxon>Toxocara</taxon>
    </lineage>
</organism>
<reference evidence="3" key="1">
    <citation type="submission" date="2016-06" db="UniProtKB">
        <authorList>
            <consortium name="WormBaseParasite"/>
        </authorList>
    </citation>
    <scope>IDENTIFICATION</scope>
</reference>
<sequence>MKGTAGAAEFMKQESLLEVVETNKSACSRNQDEQAAAVKSSGGTERLEMYQIQNKKWAFPAILVNFTGLFVRLWIENPQTIQWDGTEEERLVRLRDGLTRICDAARLRALIDAVVECEPSSLREAGMRFSEDGKLSFDLSALTPALRTPFEQICFGNH</sequence>
<reference evidence="1 2" key="2">
    <citation type="submission" date="2018-11" db="EMBL/GenBank/DDBJ databases">
        <authorList>
            <consortium name="Pathogen Informatics"/>
        </authorList>
    </citation>
    <scope>NUCLEOTIDE SEQUENCE [LARGE SCALE GENOMIC DNA]</scope>
</reference>
<evidence type="ECO:0000313" key="2">
    <source>
        <dbReference type="Proteomes" id="UP000050794"/>
    </source>
</evidence>
<keyword evidence="2" id="KW-1185">Reference proteome</keyword>
<name>A0A183VGH1_TOXCA</name>
<dbReference type="AlphaFoldDB" id="A0A183VGH1"/>
<dbReference type="Proteomes" id="UP000050794">
    <property type="component" value="Unassembled WGS sequence"/>
</dbReference>
<protein>
    <submittedName>
        <fullName evidence="1 3">Uncharacterized protein</fullName>
    </submittedName>
</protein>
<gene>
    <name evidence="1" type="ORF">TCNE_LOCUS19841</name>
</gene>
<evidence type="ECO:0000313" key="3">
    <source>
        <dbReference type="WBParaSite" id="TCNE_0001984501-mRNA-1"/>
    </source>
</evidence>
<dbReference type="WBParaSite" id="TCNE_0001984501-mRNA-1">
    <property type="protein sequence ID" value="TCNE_0001984501-mRNA-1"/>
    <property type="gene ID" value="TCNE_0001984501"/>
</dbReference>
<accession>A0A183VGH1</accession>
<dbReference type="EMBL" id="UYWY01027592">
    <property type="protein sequence ID" value="VDM51162.1"/>
    <property type="molecule type" value="Genomic_DNA"/>
</dbReference>
<proteinExistence type="predicted"/>
<evidence type="ECO:0000313" key="1">
    <source>
        <dbReference type="EMBL" id="VDM51162.1"/>
    </source>
</evidence>